<evidence type="ECO:0000256" key="1">
    <source>
        <dbReference type="ARBA" id="ARBA00022729"/>
    </source>
</evidence>
<comment type="subunit">
    <text evidence="4">Part of the Bam complex.</text>
</comment>
<dbReference type="Proteomes" id="UP000776983">
    <property type="component" value="Unassembled WGS sequence"/>
</dbReference>
<dbReference type="SUPFAM" id="SSF50998">
    <property type="entry name" value="Quinoprotein alcohol dehydrogenase-like"/>
    <property type="match status" value="1"/>
</dbReference>
<proteinExistence type="inferred from homology"/>
<evidence type="ECO:0000256" key="4">
    <source>
        <dbReference type="HAMAP-Rule" id="MF_00923"/>
    </source>
</evidence>
<name>A0ABS8CA86_9BURK</name>
<dbReference type="RefSeq" id="WP_226953186.1">
    <property type="nucleotide sequence ID" value="NZ_JACDXW010000002.1"/>
</dbReference>
<comment type="function">
    <text evidence="4">Part of the outer membrane protein assembly complex, which is involved in assembly and insertion of beta-barrel proteins into the outer membrane.</text>
</comment>
<feature type="signal peptide" evidence="5">
    <location>
        <begin position="1"/>
        <end position="25"/>
    </location>
</feature>
<comment type="similarity">
    <text evidence="4">Belongs to the BamB family.</text>
</comment>
<dbReference type="InterPro" id="IPR018391">
    <property type="entry name" value="PQQ_b-propeller_rpt"/>
</dbReference>
<dbReference type="SMART" id="SM00564">
    <property type="entry name" value="PQQ"/>
    <property type="match status" value="5"/>
</dbReference>
<feature type="domain" description="Pyrrolo-quinoline quinone repeat" evidence="6">
    <location>
        <begin position="82"/>
        <end position="313"/>
    </location>
</feature>
<dbReference type="EMBL" id="JACDXW010000002">
    <property type="protein sequence ID" value="MCB5362940.1"/>
    <property type="molecule type" value="Genomic_DNA"/>
</dbReference>
<dbReference type="InterPro" id="IPR017687">
    <property type="entry name" value="BamB"/>
</dbReference>
<dbReference type="PROSITE" id="PS51257">
    <property type="entry name" value="PROKAR_LIPOPROTEIN"/>
    <property type="match status" value="1"/>
</dbReference>
<dbReference type="InterPro" id="IPR002372">
    <property type="entry name" value="PQQ_rpt_dom"/>
</dbReference>
<dbReference type="PANTHER" id="PTHR34512:SF30">
    <property type="entry name" value="OUTER MEMBRANE PROTEIN ASSEMBLY FACTOR BAMB"/>
    <property type="match status" value="1"/>
</dbReference>
<dbReference type="HAMAP" id="MF_00923">
    <property type="entry name" value="OM_assembly_BamB"/>
    <property type="match status" value="1"/>
</dbReference>
<reference evidence="7 8" key="1">
    <citation type="submission" date="2020-07" db="EMBL/GenBank/DDBJ databases">
        <title>Pusillimonas sp. nov., isolated from poultry manure in Taiwan.</title>
        <authorList>
            <person name="Lin S.-Y."/>
            <person name="Tang Y.-S."/>
            <person name="Young C.-C."/>
        </authorList>
    </citation>
    <scope>NUCLEOTIDE SEQUENCE [LARGE SCALE GENOMIC DNA]</scope>
    <source>
        <strain evidence="7 8">CC-YST705</strain>
    </source>
</reference>
<dbReference type="Gene3D" id="2.130.10.10">
    <property type="entry name" value="YVTN repeat-like/Quinoprotein amine dehydrogenase"/>
    <property type="match status" value="1"/>
</dbReference>
<keyword evidence="3 4" id="KW-0998">Cell outer membrane</keyword>
<comment type="caution">
    <text evidence="7">The sequence shown here is derived from an EMBL/GenBank/DDBJ whole genome shotgun (WGS) entry which is preliminary data.</text>
</comment>
<evidence type="ECO:0000313" key="7">
    <source>
        <dbReference type="EMBL" id="MCB5362940.1"/>
    </source>
</evidence>
<dbReference type="Pfam" id="PF13360">
    <property type="entry name" value="PQQ_2"/>
    <property type="match status" value="1"/>
</dbReference>
<gene>
    <name evidence="4 7" type="primary">bamB</name>
    <name evidence="7" type="ORF">H0484_04110</name>
</gene>
<dbReference type="InterPro" id="IPR015943">
    <property type="entry name" value="WD40/YVTN_repeat-like_dom_sf"/>
</dbReference>
<feature type="chain" id="PRO_5047016963" description="Outer membrane protein assembly factor BamB" evidence="5">
    <location>
        <begin position="26"/>
        <end position="387"/>
    </location>
</feature>
<organism evidence="7 8">
    <name type="scientific">Mesopusillimonas faecipullorum</name>
    <dbReference type="NCBI Taxonomy" id="2755040"/>
    <lineage>
        <taxon>Bacteria</taxon>
        <taxon>Pseudomonadati</taxon>
        <taxon>Pseudomonadota</taxon>
        <taxon>Betaproteobacteria</taxon>
        <taxon>Burkholderiales</taxon>
        <taxon>Alcaligenaceae</taxon>
        <taxon>Mesopusillimonas</taxon>
    </lineage>
</organism>
<evidence type="ECO:0000256" key="2">
    <source>
        <dbReference type="ARBA" id="ARBA00023136"/>
    </source>
</evidence>
<comment type="subcellular location">
    <subcellularLocation>
        <location evidence="4">Cell outer membrane</location>
        <topology evidence="4">Lipid-anchor</topology>
    </subcellularLocation>
</comment>
<evidence type="ECO:0000313" key="8">
    <source>
        <dbReference type="Proteomes" id="UP000776983"/>
    </source>
</evidence>
<accession>A0ABS8CA86</accession>
<dbReference type="NCBIfam" id="TIGR03300">
    <property type="entry name" value="assembly_YfgL"/>
    <property type="match status" value="1"/>
</dbReference>
<keyword evidence="2 4" id="KW-0472">Membrane</keyword>
<protein>
    <recommendedName>
        <fullName evidence="4">Outer membrane protein assembly factor BamB</fullName>
    </recommendedName>
</protein>
<evidence type="ECO:0000256" key="3">
    <source>
        <dbReference type="ARBA" id="ARBA00023237"/>
    </source>
</evidence>
<keyword evidence="4" id="KW-0449">Lipoprotein</keyword>
<dbReference type="PANTHER" id="PTHR34512">
    <property type="entry name" value="CELL SURFACE PROTEIN"/>
    <property type="match status" value="1"/>
</dbReference>
<sequence length="387" mass="40192">MSKRIHRPLRVIRNLALSATVAALAGCSMFSSKDARYEPSPLTEYAPGASVNVIWTASVGRGSGSSFAPAVAGGWAYAATPNGTVTKLDLSSGAIQWQANISPDLSAGVGSDGQTTAVAAVDGSIIAFDDNGNEKWRTRATGRVDIPPAVGAGVVVVRSSDYRIQAFDAETGEAIWNVQRPGPALALKTNMRMIIIEGLVISGLPNGRLIAIGAQDGSVQWEGIVSISRGATDLERISDIVGEPQAQGPILCGVAYQGNITCFNVAQGGYPLWEQPFSSTTGLGSDRVNVYAANQTSVVHAFQIETGEPTWSQADLRNRRLTSPAVVAPGILVGDYQGYVHVLARTDGALLGRTQLGGGAIVSPPLATDRGVLVQTGSGNLALIGVN</sequence>
<keyword evidence="8" id="KW-1185">Reference proteome</keyword>
<evidence type="ECO:0000256" key="5">
    <source>
        <dbReference type="SAM" id="SignalP"/>
    </source>
</evidence>
<evidence type="ECO:0000259" key="6">
    <source>
        <dbReference type="Pfam" id="PF13360"/>
    </source>
</evidence>
<keyword evidence="1 4" id="KW-0732">Signal</keyword>
<keyword evidence="4" id="KW-0564">Palmitate</keyword>
<dbReference type="InterPro" id="IPR011047">
    <property type="entry name" value="Quinoprotein_ADH-like_sf"/>
</dbReference>